<dbReference type="SUPFAM" id="SSF48208">
    <property type="entry name" value="Six-hairpin glycosidases"/>
    <property type="match status" value="1"/>
</dbReference>
<keyword evidence="2" id="KW-0472">Membrane</keyword>
<protein>
    <recommendedName>
        <fullName evidence="6">Meiotically up-regulated gene 157 protein</fullName>
    </recommendedName>
</protein>
<dbReference type="AlphaFoldDB" id="A0A9Q8LF06"/>
<feature type="region of interest" description="Disordered" evidence="1">
    <location>
        <begin position="543"/>
        <end position="562"/>
    </location>
</feature>
<feature type="signal peptide" evidence="3">
    <location>
        <begin position="1"/>
        <end position="19"/>
    </location>
</feature>
<dbReference type="Pfam" id="PF06824">
    <property type="entry name" value="Glyco_hydro_125"/>
    <property type="match status" value="1"/>
</dbReference>
<accession>A0A9Q8LF06</accession>
<keyword evidence="2" id="KW-0812">Transmembrane</keyword>
<dbReference type="GO" id="GO:0003824">
    <property type="term" value="F:catalytic activity"/>
    <property type="evidence" value="ECO:0007669"/>
    <property type="project" value="UniProtKB-ARBA"/>
</dbReference>
<dbReference type="RefSeq" id="XP_047760577.1">
    <property type="nucleotide sequence ID" value="XM_047904413.1"/>
</dbReference>
<evidence type="ECO:0008006" key="6">
    <source>
        <dbReference type="Google" id="ProtNLM"/>
    </source>
</evidence>
<gene>
    <name evidence="4" type="ORF">CLAFUR5_05265</name>
</gene>
<keyword evidence="5" id="KW-1185">Reference proteome</keyword>
<evidence type="ECO:0000313" key="4">
    <source>
        <dbReference type="EMBL" id="UJO16211.1"/>
    </source>
</evidence>
<proteinExistence type="predicted"/>
<dbReference type="EMBL" id="CP090166">
    <property type="protein sequence ID" value="UJO16211.1"/>
    <property type="molecule type" value="Genomic_DNA"/>
</dbReference>
<evidence type="ECO:0000313" key="5">
    <source>
        <dbReference type="Proteomes" id="UP000756132"/>
    </source>
</evidence>
<dbReference type="KEGG" id="ffu:CLAFUR5_05265"/>
<dbReference type="Proteomes" id="UP000756132">
    <property type="component" value="Chromosome 4"/>
</dbReference>
<dbReference type="GO" id="GO:0005975">
    <property type="term" value="P:carbohydrate metabolic process"/>
    <property type="evidence" value="ECO:0007669"/>
    <property type="project" value="InterPro"/>
</dbReference>
<dbReference type="Gene3D" id="1.50.10.10">
    <property type="match status" value="1"/>
</dbReference>
<feature type="chain" id="PRO_5040461449" description="Meiotically up-regulated gene 157 protein" evidence="3">
    <location>
        <begin position="20"/>
        <end position="620"/>
    </location>
</feature>
<dbReference type="OrthoDB" id="7771656at2759"/>
<sequence>MGNLQRLLLLAILSVGTTAQIHHGNNAELGVTDEGVDECPHYGKWSRVAHEPFSGSLYNLSYMRPPPECRTFNSPVIETAIEETTSAIADPDMKHLFRNAYPNTLDTTVSWRGRAANNSEEELAFIITGDIDAMWLRDSANQLQSYAPFLEASDDNASLASLYRGAINLQARYITTSPYCNAFQPPEESGMKKAHNGAYGGYKVEPEYSWDVVFECKYELDSLASFLQLSHTYYEKTGDYDFFRKFNWVRAIETIITVTSNMSNEATYNLDGTSPAASYRFSPFINSGYGSPVAANTGLVRSFFRPSDDPTMYQLFIPANMMFSHYLALTAEIMYKGGNHPLSHRMKLMSKNIRAAIQKHGIVHTEKHGDVYAFEVDGFGGVNLMDDSNSPSLLSSAFFGYLDENDPIYQNTRTRLLSTDNPYWAHGPVISAVGGPHNGPAMAWPMASIMRIFTTDNDTEITAQLRQLVSSTDGLGLIHEAVRSHNASDWTRSWFAWANGLFGECIVDLKARKPHLLQQSFQENSTSSNDDVGFVKAATVSQNHAHESAHKKPSHDHQSTAVPEHEVDMPLVHMADPDTALDMHWFWPFTGFLAIISVVILVFWRRSFQSRSAYERYTTL</sequence>
<organism evidence="4 5">
    <name type="scientific">Passalora fulva</name>
    <name type="common">Tomato leaf mold</name>
    <name type="synonym">Cladosporium fulvum</name>
    <dbReference type="NCBI Taxonomy" id="5499"/>
    <lineage>
        <taxon>Eukaryota</taxon>
        <taxon>Fungi</taxon>
        <taxon>Dikarya</taxon>
        <taxon>Ascomycota</taxon>
        <taxon>Pezizomycotina</taxon>
        <taxon>Dothideomycetes</taxon>
        <taxon>Dothideomycetidae</taxon>
        <taxon>Mycosphaerellales</taxon>
        <taxon>Mycosphaerellaceae</taxon>
        <taxon>Fulvia</taxon>
    </lineage>
</organism>
<feature type="compositionally biased region" description="Basic and acidic residues" evidence="1">
    <location>
        <begin position="544"/>
        <end position="562"/>
    </location>
</feature>
<dbReference type="InterPro" id="IPR012341">
    <property type="entry name" value="6hp_glycosidase-like_sf"/>
</dbReference>
<dbReference type="PANTHER" id="PTHR31047">
    <property type="entry name" value="MEIOTICALLY UP-REGULATED GENE 157 PROTEIN"/>
    <property type="match status" value="1"/>
</dbReference>
<evidence type="ECO:0000256" key="1">
    <source>
        <dbReference type="SAM" id="MobiDB-lite"/>
    </source>
</evidence>
<keyword evidence="2" id="KW-1133">Transmembrane helix</keyword>
<dbReference type="OMA" id="QLSWDYY"/>
<dbReference type="PANTHER" id="PTHR31047:SF1">
    <property type="entry name" value="DUF1237 DOMAIN-CONTAINING PROTEIN"/>
    <property type="match status" value="1"/>
</dbReference>
<reference evidence="4" key="2">
    <citation type="journal article" date="2022" name="Microb. Genom.">
        <title>A chromosome-scale genome assembly of the tomato pathogen Cladosporium fulvum reveals a compartmentalized genome architecture and the presence of a dispensable chromosome.</title>
        <authorList>
            <person name="Zaccaron A.Z."/>
            <person name="Chen L.H."/>
            <person name="Samaras A."/>
            <person name="Stergiopoulos I."/>
        </authorList>
    </citation>
    <scope>NUCLEOTIDE SEQUENCE</scope>
    <source>
        <strain evidence="4">Race5_Kim</strain>
    </source>
</reference>
<dbReference type="InterPro" id="IPR008313">
    <property type="entry name" value="GH125"/>
</dbReference>
<keyword evidence="3" id="KW-0732">Signal</keyword>
<dbReference type="GeneID" id="71985143"/>
<name>A0A9Q8LF06_PASFU</name>
<reference evidence="4" key="1">
    <citation type="submission" date="2021-12" db="EMBL/GenBank/DDBJ databases">
        <authorList>
            <person name="Zaccaron A."/>
            <person name="Stergiopoulos I."/>
        </authorList>
    </citation>
    <scope>NUCLEOTIDE SEQUENCE</scope>
    <source>
        <strain evidence="4">Race5_Kim</strain>
    </source>
</reference>
<feature type="transmembrane region" description="Helical" evidence="2">
    <location>
        <begin position="585"/>
        <end position="604"/>
    </location>
</feature>
<evidence type="ECO:0000256" key="2">
    <source>
        <dbReference type="SAM" id="Phobius"/>
    </source>
</evidence>
<dbReference type="SMART" id="SM01149">
    <property type="entry name" value="DUF1237"/>
    <property type="match status" value="1"/>
</dbReference>
<evidence type="ECO:0000256" key="3">
    <source>
        <dbReference type="SAM" id="SignalP"/>
    </source>
</evidence>
<dbReference type="InterPro" id="IPR008928">
    <property type="entry name" value="6-hairpin_glycosidase_sf"/>
</dbReference>